<evidence type="ECO:0000313" key="1">
    <source>
        <dbReference type="EMBL" id="EKE30026.1"/>
    </source>
</evidence>
<accession>K2FFU2</accession>
<dbReference type="AlphaFoldDB" id="K2FFU2"/>
<reference evidence="1" key="1">
    <citation type="journal article" date="2012" name="Science">
        <title>Fermentation, hydrogen, and sulfur metabolism in multiple uncultivated bacterial phyla.</title>
        <authorList>
            <person name="Wrighton K.C."/>
            <person name="Thomas B.C."/>
            <person name="Sharon I."/>
            <person name="Miller C.S."/>
            <person name="Castelle C.J."/>
            <person name="VerBerkmoes N.C."/>
            <person name="Wilkins M.J."/>
            <person name="Hettich R.L."/>
            <person name="Lipton M.S."/>
            <person name="Williams K.H."/>
            <person name="Long P.E."/>
            <person name="Banfield J.F."/>
        </authorList>
    </citation>
    <scope>NUCLEOTIDE SEQUENCE [LARGE SCALE GENOMIC DNA]</scope>
</reference>
<name>K2FFU2_9BACT</name>
<sequence length="100" mass="12399">MELQRRINLKNMINDRPVIERLVEENLNWKLDNYLQKFKWEQIEGRLSLTMEKNKKDMFNGSLQLLIDGKRFRYKREDYKKLDDLINHLFDHFKEELAKK</sequence>
<gene>
    <name evidence="1" type="ORF">ACD_2C00056G0002</name>
</gene>
<organism evidence="1">
    <name type="scientific">uncultured bacterium</name>
    <name type="common">gcode 4</name>
    <dbReference type="NCBI Taxonomy" id="1234023"/>
    <lineage>
        <taxon>Bacteria</taxon>
        <taxon>environmental samples</taxon>
    </lineage>
</organism>
<comment type="caution">
    <text evidence="1">The sequence shown here is derived from an EMBL/GenBank/DDBJ whole genome shotgun (WGS) entry which is preliminary data.</text>
</comment>
<protein>
    <submittedName>
        <fullName evidence="1">Uncharacterized protein</fullName>
    </submittedName>
</protein>
<proteinExistence type="predicted"/>
<dbReference type="EMBL" id="AMFJ01000056">
    <property type="protein sequence ID" value="EKE30026.1"/>
    <property type="molecule type" value="Genomic_DNA"/>
</dbReference>